<dbReference type="Pfam" id="PF07004">
    <property type="entry name" value="SHIPPO-rpt"/>
    <property type="match status" value="2"/>
</dbReference>
<proteinExistence type="predicted"/>
<keyword evidence="3" id="KW-1185">Reference proteome</keyword>
<comment type="caution">
    <text evidence="2">The sequence shown here is derived from an EMBL/GenBank/DDBJ whole genome shotgun (WGS) entry which is preliminary data.</text>
</comment>
<name>A0A8H7ZWU6_9FUNG</name>
<feature type="non-terminal residue" evidence="2">
    <location>
        <position position="1"/>
    </location>
</feature>
<feature type="region of interest" description="Disordered" evidence="1">
    <location>
        <begin position="1"/>
        <end position="24"/>
    </location>
</feature>
<sequence length="174" mass="17951">RPASQTTRSPALETPGPANYIISGVGRSGPQAILIGRTAADESIFPSAPVRRTAAAAAPPPASSSSPSSSCPVRLPAIVKAAASTPGPAEYAVAARFQSIGHTGPAFALGTKFRERAPAPPPGPNQYDTAAAAAAASENDRKKRRVRGPSFKGRPSPFMLVFPNLKVGRLPVYR</sequence>
<protein>
    <submittedName>
        <fullName evidence="2">Uncharacterized protein</fullName>
    </submittedName>
</protein>
<accession>A0A8H7ZWU6</accession>
<reference evidence="2 3" key="1">
    <citation type="journal article" name="Sci. Rep.">
        <title>Genome-scale phylogenetic analyses confirm Olpidium as the closest living zoosporic fungus to the non-flagellated, terrestrial fungi.</title>
        <authorList>
            <person name="Chang Y."/>
            <person name="Rochon D."/>
            <person name="Sekimoto S."/>
            <person name="Wang Y."/>
            <person name="Chovatia M."/>
            <person name="Sandor L."/>
            <person name="Salamov A."/>
            <person name="Grigoriev I.V."/>
            <person name="Stajich J.E."/>
            <person name="Spatafora J.W."/>
        </authorList>
    </citation>
    <scope>NUCLEOTIDE SEQUENCE [LARGE SCALE GENOMIC DNA]</scope>
    <source>
        <strain evidence="2">S191</strain>
    </source>
</reference>
<evidence type="ECO:0000313" key="2">
    <source>
        <dbReference type="EMBL" id="KAG5460458.1"/>
    </source>
</evidence>
<evidence type="ECO:0000313" key="3">
    <source>
        <dbReference type="Proteomes" id="UP000673691"/>
    </source>
</evidence>
<dbReference type="Proteomes" id="UP000673691">
    <property type="component" value="Unassembled WGS sequence"/>
</dbReference>
<dbReference type="InterPro" id="IPR010736">
    <property type="entry name" value="SHIPPO-rpt"/>
</dbReference>
<feature type="region of interest" description="Disordered" evidence="1">
    <location>
        <begin position="115"/>
        <end position="154"/>
    </location>
</feature>
<evidence type="ECO:0000256" key="1">
    <source>
        <dbReference type="SAM" id="MobiDB-lite"/>
    </source>
</evidence>
<organism evidence="2 3">
    <name type="scientific">Olpidium bornovanus</name>
    <dbReference type="NCBI Taxonomy" id="278681"/>
    <lineage>
        <taxon>Eukaryota</taxon>
        <taxon>Fungi</taxon>
        <taxon>Fungi incertae sedis</taxon>
        <taxon>Olpidiomycota</taxon>
        <taxon>Olpidiomycotina</taxon>
        <taxon>Olpidiomycetes</taxon>
        <taxon>Olpidiales</taxon>
        <taxon>Olpidiaceae</taxon>
        <taxon>Olpidium</taxon>
    </lineage>
</organism>
<dbReference type="EMBL" id="JAEFCI010005194">
    <property type="protein sequence ID" value="KAG5460458.1"/>
    <property type="molecule type" value="Genomic_DNA"/>
</dbReference>
<dbReference type="AlphaFoldDB" id="A0A8H7ZWU6"/>
<feature type="region of interest" description="Disordered" evidence="1">
    <location>
        <begin position="51"/>
        <end position="71"/>
    </location>
</feature>
<gene>
    <name evidence="2" type="ORF">BJ554DRAFT_7491</name>
</gene>